<dbReference type="AlphaFoldDB" id="A0A5A8CR81"/>
<evidence type="ECO:0000313" key="2">
    <source>
        <dbReference type="Proteomes" id="UP000325113"/>
    </source>
</evidence>
<sequence length="742" mass="77549">MAMASTRGAGLSRVMARTHVLAAPGSARRGVISEALVADWVPTTGCLDDELVIEDGKGARVSPLHDVPTFARFRAIRHRFPTMFAGGRRPMIVNATTIGQRKSDSLLQVDVEKEGNPIRRTLAPMGNPDRLTVPCEADCLAIGQTMQPTLWQSSARAFGEAELDAFATIKGYAGGAYEAAAALDDAAEAVREAWEKDEDAVSSEPAASAAYPGYARQYGHEVALDAAKIAEDWPARASAHDEAVLKGLDQATADRLAARRAEAAAVAVARQRVQGATRAVEEAAGMGGAFEERGEDIIEAGAYGTAEAWRWGGGRMGSTGGPLTMLDLGMAASEPGTVRELAVLGAVAVLRATPCPLLNGDAPAPRNPLESWPAGADTFAGREMGRPADQLPTLTLDWVILGAGLPAFENGSSSANLDAKAVKRSGLGSQATADELLNDDNGAAIRDVLLADLESGAHDLASLYDPQEVVGGSAAPSWVPRDAEAAAEAAAAAAEQAAEEGSASAAEAAAHAAATAATRRTDRLLLQARVEALSQWLESCTLGLDHVPPCTVVRGPNGRPLVFGAAVAQALVFAHRAAWWRHAVARPFFTQDESPATGMDAILSLALPGANTPPHPAEGGWHPRTLTEPSPVAAAAALASLSANESSRDLFGSASQRLNDHSFLGSTDKGLFPRDPALAKVGPLGAGGVALDDMCIDRFVPAGSEPLEAWQEEAFTATLRKRMTRPRLMEERPEPTIGHHDE</sequence>
<reference evidence="1 2" key="1">
    <citation type="submission" date="2019-07" db="EMBL/GenBank/DDBJ databases">
        <title>Genomes of Cafeteria roenbergensis.</title>
        <authorList>
            <person name="Fischer M.G."/>
            <person name="Hackl T."/>
            <person name="Roman M."/>
        </authorList>
    </citation>
    <scope>NUCLEOTIDE SEQUENCE [LARGE SCALE GENOMIC DNA]</scope>
    <source>
        <strain evidence="1 2">Cflag</strain>
    </source>
</reference>
<comment type="caution">
    <text evidence="1">The sequence shown here is derived from an EMBL/GenBank/DDBJ whole genome shotgun (WGS) entry which is preliminary data.</text>
</comment>
<dbReference type="Proteomes" id="UP000325113">
    <property type="component" value="Unassembled WGS sequence"/>
</dbReference>
<name>A0A5A8CR81_CAFRO</name>
<protein>
    <submittedName>
        <fullName evidence="1">Uncharacterized protein</fullName>
    </submittedName>
</protein>
<organism evidence="1 2">
    <name type="scientific">Cafeteria roenbergensis</name>
    <name type="common">Marine flagellate</name>
    <dbReference type="NCBI Taxonomy" id="33653"/>
    <lineage>
        <taxon>Eukaryota</taxon>
        <taxon>Sar</taxon>
        <taxon>Stramenopiles</taxon>
        <taxon>Bigyra</taxon>
        <taxon>Opalozoa</taxon>
        <taxon>Bicosoecida</taxon>
        <taxon>Cafeteriaceae</taxon>
        <taxon>Cafeteria</taxon>
    </lineage>
</organism>
<evidence type="ECO:0000313" key="1">
    <source>
        <dbReference type="EMBL" id="KAA0155556.1"/>
    </source>
</evidence>
<dbReference type="EMBL" id="VLTM01000087">
    <property type="protein sequence ID" value="KAA0155556.1"/>
    <property type="molecule type" value="Genomic_DNA"/>
</dbReference>
<proteinExistence type="predicted"/>
<gene>
    <name evidence="1" type="ORF">FNF31_06095</name>
</gene>
<accession>A0A5A8CR81</accession>